<dbReference type="InterPro" id="IPR047757">
    <property type="entry name" value="AfsA-like"/>
</dbReference>
<name>A0ABU7HYB7_9PSED</name>
<proteinExistence type="predicted"/>
<dbReference type="RefSeq" id="WP_330077227.1">
    <property type="nucleotide sequence ID" value="NZ_JAZDQJ010000039.1"/>
</dbReference>
<evidence type="ECO:0000259" key="1">
    <source>
        <dbReference type="Pfam" id="PF03756"/>
    </source>
</evidence>
<dbReference type="EMBL" id="JAZDQJ010000039">
    <property type="protein sequence ID" value="MEE1936557.1"/>
    <property type="molecule type" value="Genomic_DNA"/>
</dbReference>
<dbReference type="NCBIfam" id="NF041195">
    <property type="entry name" value="ScbA_BarX_GamBu"/>
    <property type="match status" value="1"/>
</dbReference>
<keyword evidence="3" id="KW-1185">Reference proteome</keyword>
<organism evidence="2 3">
    <name type="scientific">Pseudomonas ulcerans</name>
    <dbReference type="NCBI Taxonomy" id="3115852"/>
    <lineage>
        <taxon>Bacteria</taxon>
        <taxon>Pseudomonadati</taxon>
        <taxon>Pseudomonadota</taxon>
        <taxon>Gammaproteobacteria</taxon>
        <taxon>Pseudomonadales</taxon>
        <taxon>Pseudomonadaceae</taxon>
        <taxon>Pseudomonas</taxon>
    </lineage>
</organism>
<accession>A0ABU7HYB7</accession>
<dbReference type="Proteomes" id="UP001335100">
    <property type="component" value="Unassembled WGS sequence"/>
</dbReference>
<reference evidence="2 3" key="1">
    <citation type="submission" date="2024-01" db="EMBL/GenBank/DDBJ databases">
        <title>Unpublished Manusciprt.</title>
        <authorList>
            <person name="Duman M."/>
            <person name="Valdes E.G."/>
            <person name="Ajmi N."/>
            <person name="Altun S."/>
            <person name="Saticioglu I.B."/>
        </authorList>
    </citation>
    <scope>NUCLEOTIDE SEQUENCE [LARGE SCALE GENOMIC DNA]</scope>
    <source>
        <strain evidence="2 3">148P</strain>
    </source>
</reference>
<evidence type="ECO:0000313" key="2">
    <source>
        <dbReference type="EMBL" id="MEE1936557.1"/>
    </source>
</evidence>
<dbReference type="InterPro" id="IPR005509">
    <property type="entry name" value="AfsA_hotdog_dom"/>
</dbReference>
<sequence length="348" mass="37989">MTSLQHPDSIALDPAVVLAANVEENTVPRGMVHRAAVSEVFLTGAQRVADGHFRCLAQLPRTHSYFSEHTHRDAHYDTLLLLEVFRQASIYVSHAFLDVSANDKFIYLDSDTWIVEREALVVGVRPASALIEVRVVDEYVRHGQRSGVTLDMSLSLNGRVAARHERMAIRWMPDAAWHKMRNRAIAAVAPQADAKAQLPAPLAPFQVGRHWLNNVVLGREIEVEDGQLVGSLIVDQANPAIFDHPLDHIPGMLLLEGFRQIALLAAKRQAGLAPDELLLGRAKVVFARFGEFGLATRVKAHLGSLRLGEDGRVLLALTVEQGGAELASAEVELQRLVQPAALAAVGGA</sequence>
<feature type="domain" description="A-factor biosynthesis hotdog" evidence="1">
    <location>
        <begin position="31"/>
        <end position="164"/>
    </location>
</feature>
<feature type="domain" description="A-factor biosynthesis hotdog" evidence="1">
    <location>
        <begin position="207"/>
        <end position="332"/>
    </location>
</feature>
<dbReference type="Pfam" id="PF03756">
    <property type="entry name" value="AfsA"/>
    <property type="match status" value="2"/>
</dbReference>
<comment type="caution">
    <text evidence="2">The sequence shown here is derived from an EMBL/GenBank/DDBJ whole genome shotgun (WGS) entry which is preliminary data.</text>
</comment>
<evidence type="ECO:0000313" key="3">
    <source>
        <dbReference type="Proteomes" id="UP001335100"/>
    </source>
</evidence>
<gene>
    <name evidence="2" type="ORF">V0R50_25305</name>
</gene>
<protein>
    <submittedName>
        <fullName evidence="2">ScbA/BarX family gamma-butyrolactone biosynthesis protein</fullName>
    </submittedName>
</protein>